<dbReference type="RefSeq" id="WP_105071469.1">
    <property type="nucleotide sequence ID" value="NZ_MTPW01000001.1"/>
</dbReference>
<evidence type="ECO:0000313" key="2">
    <source>
        <dbReference type="Proteomes" id="UP000239747"/>
    </source>
</evidence>
<keyword evidence="2" id="KW-1185">Reference proteome</keyword>
<gene>
    <name evidence="1" type="ORF">BST92_10835</name>
</gene>
<comment type="caution">
    <text evidence="1">The sequence shown here is derived from an EMBL/GenBank/DDBJ whole genome shotgun (WGS) entry which is preliminary data.</text>
</comment>
<dbReference type="InterPro" id="IPR046508">
    <property type="entry name" value="DUF6686"/>
</dbReference>
<dbReference type="AlphaFoldDB" id="A0A2S7UBY5"/>
<reference evidence="1 2" key="1">
    <citation type="submission" date="2017-01" db="EMBL/GenBank/DDBJ databases">
        <title>Trade-off between light-utilization and light-protection in marine flavobacteria.</title>
        <authorList>
            <person name="Kumagai Y."/>
            <person name="Yoshizawa S."/>
            <person name="Kogure K."/>
            <person name="Iwasaki W."/>
        </authorList>
    </citation>
    <scope>NUCLEOTIDE SEQUENCE [LARGE SCALE GENOMIC DNA]</scope>
    <source>
        <strain evidence="1 2">KCTC 32109</strain>
    </source>
</reference>
<dbReference type="OrthoDB" id="1145224at2"/>
<organism evidence="1 2">
    <name type="scientific">Nonlabens arenilitoris</name>
    <dbReference type="NCBI Taxonomy" id="1217969"/>
    <lineage>
        <taxon>Bacteria</taxon>
        <taxon>Pseudomonadati</taxon>
        <taxon>Bacteroidota</taxon>
        <taxon>Flavobacteriia</taxon>
        <taxon>Flavobacteriales</taxon>
        <taxon>Flavobacteriaceae</taxon>
        <taxon>Nonlabens</taxon>
    </lineage>
</organism>
<protein>
    <submittedName>
        <fullName evidence="1">Uncharacterized protein</fullName>
    </submittedName>
</protein>
<sequence>MCHNVKTIAKNKQGQLSYCTDCKVYRLIFNNLQLDFSPQQLKRFKKYIDQLETEYWELRYERVVKERKIPVPSAQDNLVMIFNKHELQLLRSLLHLDTPQSMEIIDIVDINYTLFLN</sequence>
<name>A0A2S7UBY5_9FLAO</name>
<dbReference type="Pfam" id="PF20391">
    <property type="entry name" value="DUF6686"/>
    <property type="match status" value="1"/>
</dbReference>
<dbReference type="Proteomes" id="UP000239747">
    <property type="component" value="Unassembled WGS sequence"/>
</dbReference>
<accession>A0A2S7UBY5</accession>
<dbReference type="EMBL" id="MTPW01000001">
    <property type="protein sequence ID" value="PQJ32389.1"/>
    <property type="molecule type" value="Genomic_DNA"/>
</dbReference>
<proteinExistence type="predicted"/>
<evidence type="ECO:0000313" key="1">
    <source>
        <dbReference type="EMBL" id="PQJ32389.1"/>
    </source>
</evidence>